<evidence type="ECO:0000313" key="5">
    <source>
        <dbReference type="EMBL" id="CAF3978593.1"/>
    </source>
</evidence>
<comment type="caution">
    <text evidence="4">The sequence shown here is derived from an EMBL/GenBank/DDBJ whole genome shotgun (WGS) entry which is preliminary data.</text>
</comment>
<evidence type="ECO:0000259" key="3">
    <source>
        <dbReference type="PROSITE" id="PS50157"/>
    </source>
</evidence>
<dbReference type="PROSITE" id="PS00028">
    <property type="entry name" value="ZINC_FINGER_C2H2_1"/>
    <property type="match status" value="2"/>
</dbReference>
<dbReference type="SUPFAM" id="SSF57667">
    <property type="entry name" value="beta-beta-alpha zinc fingers"/>
    <property type="match status" value="2"/>
</dbReference>
<dbReference type="PANTHER" id="PTHR33936:SF25">
    <property type="entry name" value="C2H2-TYPE DOMAIN-CONTAINING PROTEIN"/>
    <property type="match status" value="1"/>
</dbReference>
<proteinExistence type="predicted"/>
<feature type="compositionally biased region" description="Polar residues" evidence="2">
    <location>
        <begin position="653"/>
        <end position="665"/>
    </location>
</feature>
<organism evidence="4 6">
    <name type="scientific">Adineta steineri</name>
    <dbReference type="NCBI Taxonomy" id="433720"/>
    <lineage>
        <taxon>Eukaryota</taxon>
        <taxon>Metazoa</taxon>
        <taxon>Spiralia</taxon>
        <taxon>Gnathifera</taxon>
        <taxon>Rotifera</taxon>
        <taxon>Eurotatoria</taxon>
        <taxon>Bdelloidea</taxon>
        <taxon>Adinetida</taxon>
        <taxon>Adinetidae</taxon>
        <taxon>Adineta</taxon>
    </lineage>
</organism>
<dbReference type="Proteomes" id="UP000663844">
    <property type="component" value="Unassembled WGS sequence"/>
</dbReference>
<sequence>MTKKNDQINTSSGNGNNTTTNGTVIVHQQPVNEQQQHFVLSAVNNSAPMIITTPLAVPSIITQQLPTITTNTQQLQQQQQQTVTPTINTPVSLANTTSQNKTTKVPAQERLVCSLCNKIYRSSAGLRYHKRKRHRDEGMLKPTQLHRVRCLENGCTYQMLAISDLRNHLANHHLKPEYKTTEEKKFNSFAEFTEWKSSFEQSSGSKYVKNCGSKGKSENQTTEYYYCNRTGLYKQTRQGWRRNSKTLDSLRCGIHCTSSMKVDIARNDQISVQYYPTHYGHTAEPPLQAPPSTTNSTLGTTNNELVEQSSVQQQTIPSIQTVVQAAVHQQTQITTDHCVRLQHQHHAQTSNIIINIAPIFFLFVFVNMTRKSSSAASSPSNTFDNASTTSRFVCSMCSKVYRSGAGLRYHKRKRHRGMVEPTALHRVKCQEFGCTYQMLAISDLRNHLSNHHQKPEYKCTEEKKFTSLADFTEWKSSFESSTGSKYVKNCGAKGKSDNQTTEYYYCNRTGPYKIVGQGLRRNKVQGSLRGGIHCTSSMKVEIQNDEHITVQYYPAHYGHSNLPATDDPHLSENSMNITGVNVHHHQQQQSQQLQQQQQQQQQQQHHQHQHQQQQLDNSHNGGDRSSSSSPGSLSTSPSGGSNSNSNHPPVMTERQSITTTNSFPKNPNNNNNNNHNHSLQNQMSHCIIISPSFMVEENSSIHSNNHHHTPVFVVQQHLPTSSNTMMTPPTNLPIKKEKCVSDIMHEAFQLLSYWPLDHYHGLLASETEQQISHSRFNMDEHLMF</sequence>
<feature type="region of interest" description="Disordered" evidence="2">
    <location>
        <begin position="1"/>
        <end position="22"/>
    </location>
</feature>
<evidence type="ECO:0000313" key="6">
    <source>
        <dbReference type="Proteomes" id="UP000663845"/>
    </source>
</evidence>
<keyword evidence="1" id="KW-0479">Metal-binding</keyword>
<dbReference type="PROSITE" id="PS50157">
    <property type="entry name" value="ZINC_FINGER_C2H2_2"/>
    <property type="match status" value="2"/>
</dbReference>
<dbReference type="Pfam" id="PF13912">
    <property type="entry name" value="zf-C2H2_6"/>
    <property type="match status" value="2"/>
</dbReference>
<evidence type="ECO:0000313" key="4">
    <source>
        <dbReference type="EMBL" id="CAF0778288.1"/>
    </source>
</evidence>
<keyword evidence="1" id="KW-0863">Zinc-finger</keyword>
<dbReference type="GO" id="GO:0008270">
    <property type="term" value="F:zinc ion binding"/>
    <property type="evidence" value="ECO:0007669"/>
    <property type="project" value="UniProtKB-KW"/>
</dbReference>
<dbReference type="PANTHER" id="PTHR33936">
    <property type="entry name" value="PROTEIN CBG17840"/>
    <property type="match status" value="1"/>
</dbReference>
<evidence type="ECO:0000256" key="1">
    <source>
        <dbReference type="PROSITE-ProRule" id="PRU00042"/>
    </source>
</evidence>
<feature type="domain" description="C2H2-type" evidence="3">
    <location>
        <begin position="111"/>
        <end position="139"/>
    </location>
</feature>
<feature type="region of interest" description="Disordered" evidence="2">
    <location>
        <begin position="582"/>
        <end position="678"/>
    </location>
</feature>
<name>A0A813RA86_9BILA</name>
<feature type="compositionally biased region" description="Low complexity" evidence="2">
    <location>
        <begin position="666"/>
        <end position="677"/>
    </location>
</feature>
<dbReference type="Proteomes" id="UP000663845">
    <property type="component" value="Unassembled WGS sequence"/>
</dbReference>
<dbReference type="AlphaFoldDB" id="A0A813RA86"/>
<dbReference type="InterPro" id="IPR052797">
    <property type="entry name" value="RegFact_GeneExpr_CellDeath"/>
</dbReference>
<dbReference type="EMBL" id="CAJOAZ010003021">
    <property type="protein sequence ID" value="CAF3978593.1"/>
    <property type="molecule type" value="Genomic_DNA"/>
</dbReference>
<feature type="domain" description="C2H2-type" evidence="3">
    <location>
        <begin position="392"/>
        <end position="420"/>
    </location>
</feature>
<feature type="compositionally biased region" description="Low complexity" evidence="2">
    <location>
        <begin position="9"/>
        <end position="22"/>
    </location>
</feature>
<dbReference type="SMART" id="SM00355">
    <property type="entry name" value="ZnF_C2H2"/>
    <property type="match status" value="4"/>
</dbReference>
<protein>
    <recommendedName>
        <fullName evidence="3">C2H2-type domain-containing protein</fullName>
    </recommendedName>
</protein>
<reference evidence="4" key="1">
    <citation type="submission" date="2021-02" db="EMBL/GenBank/DDBJ databases">
        <authorList>
            <person name="Nowell W R."/>
        </authorList>
    </citation>
    <scope>NUCLEOTIDE SEQUENCE</scope>
</reference>
<dbReference type="EMBL" id="CAJNOG010000022">
    <property type="protein sequence ID" value="CAF0778288.1"/>
    <property type="molecule type" value="Genomic_DNA"/>
</dbReference>
<feature type="compositionally biased region" description="Low complexity" evidence="2">
    <location>
        <begin position="587"/>
        <end position="649"/>
    </location>
</feature>
<keyword evidence="1" id="KW-0862">Zinc</keyword>
<gene>
    <name evidence="4" type="ORF">JYZ213_LOCUS4022</name>
    <name evidence="5" type="ORF">OXD698_LOCUS28247</name>
</gene>
<evidence type="ECO:0000256" key="2">
    <source>
        <dbReference type="SAM" id="MobiDB-lite"/>
    </source>
</evidence>
<dbReference type="Gene3D" id="3.30.160.60">
    <property type="entry name" value="Classic Zinc Finger"/>
    <property type="match status" value="2"/>
</dbReference>
<dbReference type="InterPro" id="IPR036236">
    <property type="entry name" value="Znf_C2H2_sf"/>
</dbReference>
<accession>A0A813RA86</accession>
<dbReference type="InterPro" id="IPR013087">
    <property type="entry name" value="Znf_C2H2_type"/>
</dbReference>